<dbReference type="Proteomes" id="UP000003399">
    <property type="component" value="Unassembled WGS sequence"/>
</dbReference>
<accession>F9PBB8</accession>
<comment type="caution">
    <text evidence="2">The sequence shown here is derived from an EMBL/GenBank/DDBJ whole genome shotgun (WGS) entry which is preliminary data.</text>
</comment>
<evidence type="ECO:0000313" key="3">
    <source>
        <dbReference type="Proteomes" id="UP000003399"/>
    </source>
</evidence>
<evidence type="ECO:0000256" key="1">
    <source>
        <dbReference type="SAM" id="MobiDB-lite"/>
    </source>
</evidence>
<sequence length="48" mass="5727">MAFENLTERLQNVFKNLRKKENYRERYPRSNQGNSSGSFRSRRCLASS</sequence>
<organism evidence="2 3">
    <name type="scientific">Streptococcus infantis X</name>
    <dbReference type="NCBI Taxonomy" id="997830"/>
    <lineage>
        <taxon>Bacteria</taxon>
        <taxon>Bacillati</taxon>
        <taxon>Bacillota</taxon>
        <taxon>Bacilli</taxon>
        <taxon>Lactobacillales</taxon>
        <taxon>Streptococcaceae</taxon>
        <taxon>Streptococcus</taxon>
    </lineage>
</organism>
<feature type="compositionally biased region" description="Polar residues" evidence="1">
    <location>
        <begin position="29"/>
        <end position="39"/>
    </location>
</feature>
<gene>
    <name evidence="2" type="ORF">HMPREF1124_1138</name>
</gene>
<dbReference type="EMBL" id="AFUQ01000001">
    <property type="protein sequence ID" value="EGV15250.1"/>
    <property type="molecule type" value="Genomic_DNA"/>
</dbReference>
<reference evidence="2 3" key="1">
    <citation type="submission" date="2011-07" db="EMBL/GenBank/DDBJ databases">
        <authorList>
            <person name="Harkins D.M."/>
            <person name="Madupu R."/>
            <person name="Durkin A.S."/>
            <person name="Torralba M."/>
            <person name="Methe B."/>
            <person name="Sutton G.G."/>
            <person name="Nelson K.E."/>
        </authorList>
    </citation>
    <scope>NUCLEOTIDE SEQUENCE [LARGE SCALE GENOMIC DNA]</scope>
    <source>
        <strain evidence="2 3">X</strain>
    </source>
</reference>
<dbReference type="PATRIC" id="fig|997830.4.peg.620"/>
<proteinExistence type="predicted"/>
<dbReference type="AlphaFoldDB" id="F9PBB8"/>
<evidence type="ECO:0000313" key="2">
    <source>
        <dbReference type="EMBL" id="EGV15250.1"/>
    </source>
</evidence>
<protein>
    <submittedName>
        <fullName evidence="2">Conserved domain protein</fullName>
    </submittedName>
</protein>
<name>F9PBB8_9STRE</name>
<feature type="region of interest" description="Disordered" evidence="1">
    <location>
        <begin position="21"/>
        <end position="48"/>
    </location>
</feature>